<evidence type="ECO:0000313" key="8">
    <source>
        <dbReference type="EMBL" id="KAL2916543.1"/>
    </source>
</evidence>
<dbReference type="Proteomes" id="UP001527925">
    <property type="component" value="Unassembled WGS sequence"/>
</dbReference>
<evidence type="ECO:0000256" key="1">
    <source>
        <dbReference type="ARBA" id="ARBA00004604"/>
    </source>
</evidence>
<keyword evidence="5" id="KW-0539">Nucleus</keyword>
<evidence type="ECO:0000256" key="2">
    <source>
        <dbReference type="ARBA" id="ARBA00010734"/>
    </source>
</evidence>
<sequence length="683" mass="76343">MAEQVHYHLEGMLPELEDLERRCIFTKAEIKSIVKKRTAHEYAIHRKIAKKGDFLAYIEYETNLEKLRRKRKQRLGLNKAPEKGEKGISLSDHSMLRRIHTLYQKMLKKFKGDVRLWVQYFEWSKRMGSTKALATSFARAIQLHPTKSVFWIMAAAWEFEENSNVTAARVLMQRGLRINPVDKKMWLEYFKLELLWVQKLKERRRILFKEDIDEMAVDGDDEDAGSGADSGDDSTGPEAAGGSAGADSDEEADTVTVPKLSVESEHEPGLAEKDSSLASSRSQTSEGMLKKELTPLQKALLEVMIPRAIYRNAIKAIPGDLDFRLDFVDVYVQFGKTSAKGVEEVFQSVLADFPESPKALAKIAEQHVLFVDTPDPAFPAALKKSVAEFESLLAARPSSLLWTRYLDFLSAQRAATNEPNLIKYLDILALRGYKASEAAGMCTVGMFLDWIQRAPQKEVGAVVAKALAAHPTSSLLWLEHISRVAATVSAKKTAFETAVSKVAKPERRVMWERFCAFLVESGSSEGEIETAFKTAISPAHLGNNTADEDALKLRFLDWSLAARGIGGFRALRTALAKQKIQSPAFYAKCIDIETRQLAAETAGAGAGVKLGKAAAATADALEKLWEAAVQVDRHGLDAWIGRIRFTFDVRKDPAKAAQLYWMAAKEVHDKDELEREFQDMKQQ</sequence>
<comment type="similarity">
    <text evidence="2">Belongs to the UTP6 family.</text>
</comment>
<proteinExistence type="inferred from homology"/>
<evidence type="ECO:0000313" key="9">
    <source>
        <dbReference type="Proteomes" id="UP001527925"/>
    </source>
</evidence>
<reference evidence="8 9" key="1">
    <citation type="submission" date="2023-09" db="EMBL/GenBank/DDBJ databases">
        <title>Pangenome analysis of Batrachochytrium dendrobatidis and related Chytrids.</title>
        <authorList>
            <person name="Yacoub M.N."/>
            <person name="Stajich J.E."/>
            <person name="James T.Y."/>
        </authorList>
    </citation>
    <scope>NUCLEOTIDE SEQUENCE [LARGE SCALE GENOMIC DNA]</scope>
    <source>
        <strain evidence="8 9">JEL0888</strain>
    </source>
</reference>
<comment type="caution">
    <text evidence="8">The sequence shown here is derived from an EMBL/GenBank/DDBJ whole genome shotgun (WGS) entry which is preliminary data.</text>
</comment>
<accession>A0ABR4NAI3</accession>
<feature type="region of interest" description="Disordered" evidence="6">
    <location>
        <begin position="218"/>
        <end position="289"/>
    </location>
</feature>
<dbReference type="PANTHER" id="PTHR23271:SF1">
    <property type="entry name" value="U3 SMALL NUCLEOLAR RNA-ASSOCIATED PROTEIN 6 HOMOLOG"/>
    <property type="match status" value="1"/>
</dbReference>
<organism evidence="8 9">
    <name type="scientific">Polyrhizophydium stewartii</name>
    <dbReference type="NCBI Taxonomy" id="2732419"/>
    <lineage>
        <taxon>Eukaryota</taxon>
        <taxon>Fungi</taxon>
        <taxon>Fungi incertae sedis</taxon>
        <taxon>Chytridiomycota</taxon>
        <taxon>Chytridiomycota incertae sedis</taxon>
        <taxon>Chytridiomycetes</taxon>
        <taxon>Rhizophydiales</taxon>
        <taxon>Rhizophydiales incertae sedis</taxon>
        <taxon>Polyrhizophydium</taxon>
    </lineage>
</organism>
<dbReference type="InterPro" id="IPR013949">
    <property type="entry name" value="Utp6"/>
</dbReference>
<dbReference type="SUPFAM" id="SSF48452">
    <property type="entry name" value="TPR-like"/>
    <property type="match status" value="1"/>
</dbReference>
<feature type="domain" description="U3 small nucleolar RNA-associated protein 6 N-terminal" evidence="7">
    <location>
        <begin position="9"/>
        <end position="84"/>
    </location>
</feature>
<feature type="compositionally biased region" description="Basic and acidic residues" evidence="6">
    <location>
        <begin position="262"/>
        <end position="275"/>
    </location>
</feature>
<dbReference type="InterPro" id="IPR055347">
    <property type="entry name" value="UTP6_N"/>
</dbReference>
<comment type="subcellular location">
    <subcellularLocation>
        <location evidence="1">Nucleus</location>
        <location evidence="1">Nucleolus</location>
    </subcellularLocation>
</comment>
<gene>
    <name evidence="8" type="primary">UTP6</name>
    <name evidence="8" type="ORF">HK105_203976</name>
</gene>
<evidence type="ECO:0000256" key="5">
    <source>
        <dbReference type="ARBA" id="ARBA00023242"/>
    </source>
</evidence>
<dbReference type="EMBL" id="JADGIZ020000016">
    <property type="protein sequence ID" value="KAL2916543.1"/>
    <property type="molecule type" value="Genomic_DNA"/>
</dbReference>
<protein>
    <submittedName>
        <fullName evidence="8">U3 snoRNP protein</fullName>
    </submittedName>
</protein>
<feature type="compositionally biased region" description="Polar residues" evidence="6">
    <location>
        <begin position="276"/>
        <end position="286"/>
    </location>
</feature>
<keyword evidence="4" id="KW-0677">Repeat</keyword>
<evidence type="ECO:0000256" key="6">
    <source>
        <dbReference type="SAM" id="MobiDB-lite"/>
    </source>
</evidence>
<dbReference type="SMART" id="SM00386">
    <property type="entry name" value="HAT"/>
    <property type="match status" value="5"/>
</dbReference>
<dbReference type="InterPro" id="IPR003107">
    <property type="entry name" value="HAT"/>
</dbReference>
<dbReference type="Pfam" id="PF08640">
    <property type="entry name" value="U3_assoc_6"/>
    <property type="match status" value="1"/>
</dbReference>
<evidence type="ECO:0000256" key="4">
    <source>
        <dbReference type="ARBA" id="ARBA00022737"/>
    </source>
</evidence>
<evidence type="ECO:0000256" key="3">
    <source>
        <dbReference type="ARBA" id="ARBA00022552"/>
    </source>
</evidence>
<keyword evidence="3" id="KW-0698">rRNA processing</keyword>
<dbReference type="PANTHER" id="PTHR23271">
    <property type="entry name" value="HEPATOCELLULAR CARCINOMA-ASSOCIATED ANTIGEN 66"/>
    <property type="match status" value="1"/>
</dbReference>
<keyword evidence="9" id="KW-1185">Reference proteome</keyword>
<dbReference type="Gene3D" id="1.25.40.10">
    <property type="entry name" value="Tetratricopeptide repeat domain"/>
    <property type="match status" value="2"/>
</dbReference>
<name>A0ABR4NAI3_9FUNG</name>
<dbReference type="InterPro" id="IPR011990">
    <property type="entry name" value="TPR-like_helical_dom_sf"/>
</dbReference>
<evidence type="ECO:0000259" key="7">
    <source>
        <dbReference type="Pfam" id="PF08640"/>
    </source>
</evidence>